<organism evidence="1 2">
    <name type="scientific">Neomoorella stamsii</name>
    <dbReference type="NCBI Taxonomy" id="1266720"/>
    <lineage>
        <taxon>Bacteria</taxon>
        <taxon>Bacillati</taxon>
        <taxon>Bacillota</taxon>
        <taxon>Clostridia</taxon>
        <taxon>Neomoorellales</taxon>
        <taxon>Neomoorellaceae</taxon>
        <taxon>Neomoorella</taxon>
    </lineage>
</organism>
<sequence>MRVERVEDDGGRDLAVGSTLTVRAWIFLGALQPSDVKVEIYHGPLDAGGEIIAGEKETMNLVQETGEGRYLYSGVIFCRRAGRQGYNVRVLPCHVDLAHPFQTGLILWG</sequence>
<evidence type="ECO:0000313" key="1">
    <source>
        <dbReference type="EMBL" id="PRR70345.1"/>
    </source>
</evidence>
<reference evidence="1 2" key="1">
    <citation type="submission" date="2018-03" db="EMBL/GenBank/DDBJ databases">
        <title>Genome sequence of Moorella stamsii DSM 26217.</title>
        <authorList>
            <person name="Poehlein A."/>
            <person name="Daniel R."/>
        </authorList>
    </citation>
    <scope>NUCLEOTIDE SEQUENCE [LARGE SCALE GENOMIC DNA]</scope>
    <source>
        <strain evidence="2">DSM 26217</strain>
    </source>
</reference>
<dbReference type="Proteomes" id="UP000239430">
    <property type="component" value="Unassembled WGS sequence"/>
</dbReference>
<evidence type="ECO:0000313" key="2">
    <source>
        <dbReference type="Proteomes" id="UP000239430"/>
    </source>
</evidence>
<gene>
    <name evidence="1" type="ORF">MOST_27370</name>
</gene>
<keyword evidence="2" id="KW-1185">Reference proteome</keyword>
<dbReference type="RefSeq" id="WP_161952853.1">
    <property type="nucleotide sequence ID" value="NZ_PVXL01000065.1"/>
</dbReference>
<proteinExistence type="predicted"/>
<accession>A0A9X7P551</accession>
<dbReference type="EMBL" id="PVXL01000065">
    <property type="protein sequence ID" value="PRR70345.1"/>
    <property type="molecule type" value="Genomic_DNA"/>
</dbReference>
<protein>
    <submittedName>
        <fullName evidence="1">Uncharacterized protein</fullName>
    </submittedName>
</protein>
<comment type="caution">
    <text evidence="1">The sequence shown here is derived from an EMBL/GenBank/DDBJ whole genome shotgun (WGS) entry which is preliminary data.</text>
</comment>
<name>A0A9X7P551_9FIRM</name>
<dbReference type="AlphaFoldDB" id="A0A9X7P551"/>